<feature type="transmembrane region" description="Helical" evidence="10">
    <location>
        <begin position="795"/>
        <end position="813"/>
    </location>
</feature>
<feature type="transmembrane region" description="Helical" evidence="10">
    <location>
        <begin position="861"/>
        <end position="880"/>
    </location>
</feature>
<accession>A0AAN8WIV8</accession>
<feature type="transmembrane region" description="Helical" evidence="10">
    <location>
        <begin position="733"/>
        <end position="757"/>
    </location>
</feature>
<keyword evidence="3 10" id="KW-0813">Transport</keyword>
<comment type="subcellular location">
    <subcellularLocation>
        <location evidence="1">Endoplasmic reticulum membrane</location>
        <topology evidence="1">Multi-pass membrane protein</topology>
    </subcellularLocation>
</comment>
<evidence type="ECO:0000256" key="9">
    <source>
        <dbReference type="ARBA" id="ARBA00023136"/>
    </source>
</evidence>
<dbReference type="GO" id="GO:0015031">
    <property type="term" value="P:protein transport"/>
    <property type="evidence" value="ECO:0007669"/>
    <property type="project" value="UniProtKB-KW"/>
</dbReference>
<comment type="function">
    <text evidence="10">Involved in inositol deacylation of GPI-anchored proteins which plays important roles in the quality control and ER-associated degradation of GPI-anchored proteins.</text>
</comment>
<evidence type="ECO:0000256" key="4">
    <source>
        <dbReference type="ARBA" id="ARBA00022692"/>
    </source>
</evidence>
<dbReference type="GO" id="GO:0005789">
    <property type="term" value="C:endoplasmic reticulum membrane"/>
    <property type="evidence" value="ECO:0007669"/>
    <property type="project" value="UniProtKB-SubCell"/>
</dbReference>
<evidence type="ECO:0000259" key="12">
    <source>
        <dbReference type="Pfam" id="PF07819"/>
    </source>
</evidence>
<sequence>MASAIKAVVAGLLFALLLGGTYDHIYKIEPNRCHMTYMFELPEYIPVMLPPTVKKLYPYYHLYSYGEGNYSQMLKDGLYEGIPVLFIPGNGGSYKQVRSLASVAYRKALDDETYFHFNFFSVDLNSELGAFYGPALKRQTEFVAYAIKQILRIYEGSMNPPKSVVLVGHSMGGIVARAVYISQNITSSSLPLIISQATPHTRPVLNTDHHLKDFYEYVNTYWERERLSNLENTVLIAVGGGRNDIQVSTSHINSPFADIATTTASIPSCWLTTDHQAIVWCKQLVMPLVRSLFDIVDLSTMQISTDRQMILDVFEFHLAKRITGKRFKHSLYSKEVDFDEHGDWIEITARQYAHTANKTKHPTYLLLPFHPNHQQYHKATIIATNLGKRDWVMACNIHLKQHRKICTEGENLSKKTKKLYGRVKSVQLDLGSLSNIGHSAVVVYIAPTDEKVEVYIDVHSKTGRHRSIEIPVFLRSFTQTIIVDTTPQKALFYNISLVGLQNLWQSFSVTVRPRQKCNGQSIITTKLYMPWAQKELYLQRNGIVDSFSAELDVAPPAGDNTSASIQFFFSPKCSYSIILQGSLLGVFRRLIWLYGAHIPTYLAAHLLLTLSLQLKGIDRERYCPSYFSAMLSLSPLSLVPFVKLLSILLRNVGIKDDFSFLSDHGEDLGILPVLLFLGTWPLSLAIGAFTWGMVIISGKITHSFLVKILGRSIGGGAVIGDLALSGISRLPVIVGVAFISLAYSTCGTLSLCLSCLFHFTKVFRLYEDYIETTLLELIPGVVTEKGKSINLMSSLNIHITLMLLVFFNVIINFPSFMMWVKYLSYSLQLHEDPSLPVSVGLLIILCLLWQKDLPCIDREYYKHLANAVHILAILTTLFGSIHIYRVPYFVVCALLLLALHQLLAPVKLRKTSSANEAPSDGD</sequence>
<dbReference type="InterPro" id="IPR029058">
    <property type="entry name" value="AB_hydrolase_fold"/>
</dbReference>
<evidence type="ECO:0000256" key="8">
    <source>
        <dbReference type="ARBA" id="ARBA00022989"/>
    </source>
</evidence>
<comment type="caution">
    <text evidence="14">The sequence shown here is derived from an EMBL/GenBank/DDBJ whole genome shotgun (WGS) entry which is preliminary data.</text>
</comment>
<keyword evidence="5 10" id="KW-0378">Hydrolase</keyword>
<keyword evidence="6 10" id="KW-0256">Endoplasmic reticulum</keyword>
<evidence type="ECO:0000256" key="7">
    <source>
        <dbReference type="ARBA" id="ARBA00022927"/>
    </source>
</evidence>
<evidence type="ECO:0000256" key="5">
    <source>
        <dbReference type="ARBA" id="ARBA00022801"/>
    </source>
</evidence>
<organism evidence="14 15">
    <name type="scientific">Halocaridina rubra</name>
    <name type="common">Hawaiian red shrimp</name>
    <dbReference type="NCBI Taxonomy" id="373956"/>
    <lineage>
        <taxon>Eukaryota</taxon>
        <taxon>Metazoa</taxon>
        <taxon>Ecdysozoa</taxon>
        <taxon>Arthropoda</taxon>
        <taxon>Crustacea</taxon>
        <taxon>Multicrustacea</taxon>
        <taxon>Malacostraca</taxon>
        <taxon>Eumalacostraca</taxon>
        <taxon>Eucarida</taxon>
        <taxon>Decapoda</taxon>
        <taxon>Pleocyemata</taxon>
        <taxon>Caridea</taxon>
        <taxon>Atyoidea</taxon>
        <taxon>Atyidae</taxon>
        <taxon>Halocaridina</taxon>
    </lineage>
</organism>
<dbReference type="InterPro" id="IPR056824">
    <property type="entry name" value="PGAP1_TMD"/>
</dbReference>
<keyword evidence="4 10" id="KW-0812">Transmembrane</keyword>
<keyword evidence="7 10" id="KW-0653">Protein transport</keyword>
<feature type="domain" description="GPI inositol-deacylase PGAP1-like alpha/beta" evidence="12">
    <location>
        <begin position="80"/>
        <end position="294"/>
    </location>
</feature>
<feature type="transmembrane region" description="Helical" evidence="10">
    <location>
        <begin position="833"/>
        <end position="849"/>
    </location>
</feature>
<reference evidence="14 15" key="1">
    <citation type="submission" date="2023-11" db="EMBL/GenBank/DDBJ databases">
        <title>Halocaridina rubra genome assembly.</title>
        <authorList>
            <person name="Smith C."/>
        </authorList>
    </citation>
    <scope>NUCLEOTIDE SEQUENCE [LARGE SCALE GENOMIC DNA]</scope>
    <source>
        <strain evidence="14">EP-1</strain>
        <tissue evidence="14">Whole</tissue>
    </source>
</reference>
<feature type="chain" id="PRO_5042942297" description="GPI inositol-deacylase" evidence="11">
    <location>
        <begin position="24"/>
        <end position="922"/>
    </location>
</feature>
<keyword evidence="8 10" id="KW-1133">Transmembrane helix</keyword>
<evidence type="ECO:0000259" key="13">
    <source>
        <dbReference type="Pfam" id="PF25140"/>
    </source>
</evidence>
<evidence type="ECO:0000256" key="10">
    <source>
        <dbReference type="RuleBase" id="RU365011"/>
    </source>
</evidence>
<dbReference type="PANTHER" id="PTHR15495">
    <property type="entry name" value="NEGATIVE REGULATOR OF VESICLE FORMATION-RELATED"/>
    <property type="match status" value="1"/>
</dbReference>
<feature type="transmembrane region" description="Helical" evidence="10">
    <location>
        <begin position="591"/>
        <end position="614"/>
    </location>
</feature>
<dbReference type="Gene3D" id="3.40.50.1820">
    <property type="entry name" value="alpha/beta hydrolase"/>
    <property type="match status" value="1"/>
</dbReference>
<dbReference type="PANTHER" id="PTHR15495:SF7">
    <property type="entry name" value="GPI INOSITOL-DEACYLASE"/>
    <property type="match status" value="1"/>
</dbReference>
<evidence type="ECO:0000313" key="15">
    <source>
        <dbReference type="Proteomes" id="UP001381693"/>
    </source>
</evidence>
<proteinExistence type="inferred from homology"/>
<feature type="transmembrane region" description="Helical" evidence="10">
    <location>
        <begin position="669"/>
        <end position="696"/>
    </location>
</feature>
<feature type="domain" description="GPI inositol-deacylase transmembrane" evidence="13">
    <location>
        <begin position="675"/>
        <end position="899"/>
    </location>
</feature>
<dbReference type="Pfam" id="PF24660">
    <property type="entry name" value="PGAP1_3rd"/>
    <property type="match status" value="1"/>
</dbReference>
<evidence type="ECO:0000313" key="14">
    <source>
        <dbReference type="EMBL" id="KAK7067050.1"/>
    </source>
</evidence>
<keyword evidence="15" id="KW-1185">Reference proteome</keyword>
<gene>
    <name evidence="14" type="primary">PGAP1</name>
    <name evidence="14" type="ORF">SK128_024895</name>
</gene>
<dbReference type="EC" id="3.1.-.-" evidence="10"/>
<dbReference type="InterPro" id="IPR039529">
    <property type="entry name" value="PGAP1/BST1"/>
</dbReference>
<evidence type="ECO:0000256" key="3">
    <source>
        <dbReference type="ARBA" id="ARBA00022448"/>
    </source>
</evidence>
<feature type="transmembrane region" description="Helical" evidence="10">
    <location>
        <begin position="708"/>
        <end position="727"/>
    </location>
</feature>
<dbReference type="GO" id="GO:0006888">
    <property type="term" value="P:endoplasmic reticulum to Golgi vesicle-mediated transport"/>
    <property type="evidence" value="ECO:0007669"/>
    <property type="project" value="TreeGrafter"/>
</dbReference>
<keyword evidence="11" id="KW-0732">Signal</keyword>
<dbReference type="GO" id="GO:0006505">
    <property type="term" value="P:GPI anchor metabolic process"/>
    <property type="evidence" value="ECO:0007669"/>
    <property type="project" value="TreeGrafter"/>
</dbReference>
<protein>
    <recommendedName>
        <fullName evidence="10">GPI inositol-deacylase</fullName>
        <ecNumber evidence="10">3.1.-.-</ecNumber>
    </recommendedName>
</protein>
<evidence type="ECO:0000256" key="6">
    <source>
        <dbReference type="ARBA" id="ARBA00022824"/>
    </source>
</evidence>
<dbReference type="GO" id="GO:0050185">
    <property type="term" value="F:phosphatidylinositol deacylase activity"/>
    <property type="evidence" value="ECO:0007669"/>
    <property type="project" value="TreeGrafter"/>
</dbReference>
<evidence type="ECO:0000256" key="11">
    <source>
        <dbReference type="SAM" id="SignalP"/>
    </source>
</evidence>
<dbReference type="InterPro" id="IPR012908">
    <property type="entry name" value="PGAP1-ab_dom-like"/>
</dbReference>
<comment type="similarity">
    <text evidence="2 10">Belongs to the GPI inositol-deacylase family.</text>
</comment>
<dbReference type="EMBL" id="JAXCGZ010018941">
    <property type="protein sequence ID" value="KAK7067050.1"/>
    <property type="molecule type" value="Genomic_DNA"/>
</dbReference>
<dbReference type="AlphaFoldDB" id="A0AAN8WIV8"/>
<keyword evidence="9 10" id="KW-0472">Membrane</keyword>
<dbReference type="SUPFAM" id="SSF53474">
    <property type="entry name" value="alpha/beta-Hydrolases"/>
    <property type="match status" value="1"/>
</dbReference>
<feature type="signal peptide" evidence="11">
    <location>
        <begin position="1"/>
        <end position="23"/>
    </location>
</feature>
<dbReference type="Pfam" id="PF07819">
    <property type="entry name" value="PGAP1"/>
    <property type="match status" value="1"/>
</dbReference>
<dbReference type="Pfam" id="PF25140">
    <property type="entry name" value="PGAP1_TMD"/>
    <property type="match status" value="1"/>
</dbReference>
<dbReference type="Proteomes" id="UP001381693">
    <property type="component" value="Unassembled WGS sequence"/>
</dbReference>
<name>A0AAN8WIV8_HALRR</name>
<evidence type="ECO:0000256" key="1">
    <source>
        <dbReference type="ARBA" id="ARBA00004477"/>
    </source>
</evidence>
<evidence type="ECO:0000256" key="2">
    <source>
        <dbReference type="ARBA" id="ARBA00006931"/>
    </source>
</evidence>
<feature type="transmembrane region" description="Helical" evidence="10">
    <location>
        <begin position="626"/>
        <end position="649"/>
    </location>
</feature>